<dbReference type="AlphaFoldDB" id="A0A8X6ID97"/>
<reference evidence="1" key="1">
    <citation type="submission" date="2020-08" db="EMBL/GenBank/DDBJ databases">
        <title>Multicomponent nature underlies the extraordinary mechanical properties of spider dragline silk.</title>
        <authorList>
            <person name="Kono N."/>
            <person name="Nakamura H."/>
            <person name="Mori M."/>
            <person name="Yoshida Y."/>
            <person name="Ohtoshi R."/>
            <person name="Malay A.D."/>
            <person name="Moran D.A.P."/>
            <person name="Tomita M."/>
            <person name="Numata K."/>
            <person name="Arakawa K."/>
        </authorList>
    </citation>
    <scope>NUCLEOTIDE SEQUENCE</scope>
</reference>
<dbReference type="EMBL" id="BMAV01025312">
    <property type="protein sequence ID" value="GFS40459.1"/>
    <property type="molecule type" value="Genomic_DNA"/>
</dbReference>
<sequence>AEKYYKSDAKANSLANACGSADTHYRPAVARRGTRKKDSFFLLRSVSASLPFWPQGQKDIFNEMRWGL</sequence>
<name>A0A8X6ID97_9ARAC</name>
<accession>A0A8X6ID97</accession>
<protein>
    <submittedName>
        <fullName evidence="1">Uncharacterized protein</fullName>
    </submittedName>
</protein>
<comment type="caution">
    <text evidence="1">The sequence shown here is derived from an EMBL/GenBank/DDBJ whole genome shotgun (WGS) entry which is preliminary data.</text>
</comment>
<evidence type="ECO:0000313" key="2">
    <source>
        <dbReference type="Proteomes" id="UP000886998"/>
    </source>
</evidence>
<keyword evidence="2" id="KW-1185">Reference proteome</keyword>
<organism evidence="1 2">
    <name type="scientific">Trichonephila inaurata madagascariensis</name>
    <dbReference type="NCBI Taxonomy" id="2747483"/>
    <lineage>
        <taxon>Eukaryota</taxon>
        <taxon>Metazoa</taxon>
        <taxon>Ecdysozoa</taxon>
        <taxon>Arthropoda</taxon>
        <taxon>Chelicerata</taxon>
        <taxon>Arachnida</taxon>
        <taxon>Araneae</taxon>
        <taxon>Araneomorphae</taxon>
        <taxon>Entelegynae</taxon>
        <taxon>Araneoidea</taxon>
        <taxon>Nephilidae</taxon>
        <taxon>Trichonephila</taxon>
        <taxon>Trichonephila inaurata</taxon>
    </lineage>
</organism>
<dbReference type="Proteomes" id="UP000886998">
    <property type="component" value="Unassembled WGS sequence"/>
</dbReference>
<gene>
    <name evidence="1" type="ORF">TNIN_474911</name>
</gene>
<feature type="non-terminal residue" evidence="1">
    <location>
        <position position="1"/>
    </location>
</feature>
<proteinExistence type="predicted"/>
<evidence type="ECO:0000313" key="1">
    <source>
        <dbReference type="EMBL" id="GFS40459.1"/>
    </source>
</evidence>